<evidence type="ECO:0000313" key="1">
    <source>
        <dbReference type="EMBL" id="QPB07299.1"/>
    </source>
</evidence>
<accession>A0A873W791</accession>
<evidence type="ECO:0000313" key="2">
    <source>
        <dbReference type="Proteomes" id="UP000663561"/>
    </source>
</evidence>
<keyword evidence="2" id="KW-1185">Reference proteome</keyword>
<name>A0A873W791_9CAUD</name>
<dbReference type="Proteomes" id="UP000663561">
    <property type="component" value="Segment"/>
</dbReference>
<dbReference type="EMBL" id="MT941682">
    <property type="protein sequence ID" value="QPB07299.1"/>
    <property type="molecule type" value="Genomic_DNA"/>
</dbReference>
<organism evidence="1 2">
    <name type="scientific">Pseudomonas phage BUCT553</name>
    <dbReference type="NCBI Taxonomy" id="2776766"/>
    <lineage>
        <taxon>Viruses</taxon>
        <taxon>Duplodnaviria</taxon>
        <taxon>Heunggongvirae</taxon>
        <taxon>Uroviricota</taxon>
        <taxon>Caudoviricetes</taxon>
        <taxon>Autographivirales</taxon>
        <taxon>Autosignataviridae</taxon>
        <taxon>Colwellvirinae</taxon>
        <taxon>Nerthusvirus</taxon>
        <taxon>Nerthusvirus BUCT553</taxon>
    </lineage>
</organism>
<sequence length="53" mass="6422">MTKQQQAWASTHDWFIRTRVLDGVHGVRVSDDLHEYGFQDFYDFQELRNWAGY</sequence>
<reference evidence="1" key="1">
    <citation type="submission" date="2020-08" db="EMBL/GenBank/DDBJ databases">
        <authorList>
            <person name="Hu Y."/>
            <person name="Tong Y."/>
            <person name="Fan H."/>
            <person name="Song L."/>
            <person name="An X."/>
            <person name="Chen R."/>
            <person name="Qin H."/>
        </authorList>
    </citation>
    <scope>NUCLEOTIDE SEQUENCE</scope>
</reference>
<proteinExistence type="predicted"/>
<protein>
    <submittedName>
        <fullName evidence="1">Uncharacterized protein</fullName>
    </submittedName>
</protein>